<gene>
    <name evidence="1" type="ORF">CNE99_08765</name>
</gene>
<comment type="caution">
    <text evidence="1">The sequence shown here is derived from an EMBL/GenBank/DDBJ whole genome shotgun (WGS) entry which is preliminary data.</text>
</comment>
<evidence type="ECO:0000313" key="1">
    <source>
        <dbReference type="EMBL" id="PDH36966.1"/>
    </source>
</evidence>
<reference evidence="1 2" key="1">
    <citation type="submission" date="2017-08" db="EMBL/GenBank/DDBJ databases">
        <title>Fine stratification of microbial communities through a metagenomic profile of the photic zone.</title>
        <authorList>
            <person name="Haro-Moreno J.M."/>
            <person name="Lopez-Perez M."/>
            <person name="De La Torre J."/>
            <person name="Picazo A."/>
            <person name="Camacho A."/>
            <person name="Rodriguez-Valera F."/>
        </authorList>
    </citation>
    <scope>NUCLEOTIDE SEQUENCE [LARGE SCALE GENOMIC DNA]</scope>
    <source>
        <strain evidence="1">MED-G24</strain>
    </source>
</reference>
<proteinExistence type="predicted"/>
<organism evidence="1 2">
    <name type="scientific">OM182 bacterium MED-G24</name>
    <dbReference type="NCBI Taxonomy" id="1986255"/>
    <lineage>
        <taxon>Bacteria</taxon>
        <taxon>Pseudomonadati</taxon>
        <taxon>Pseudomonadota</taxon>
        <taxon>Gammaproteobacteria</taxon>
        <taxon>OMG group</taxon>
        <taxon>OM182 clade</taxon>
    </lineage>
</organism>
<dbReference type="EMBL" id="NTKD01000055">
    <property type="protein sequence ID" value="PDH36966.1"/>
    <property type="molecule type" value="Genomic_DNA"/>
</dbReference>
<dbReference type="Proteomes" id="UP000219327">
    <property type="component" value="Unassembled WGS sequence"/>
</dbReference>
<name>A0A2A5WLI2_9GAMM</name>
<evidence type="ECO:0000313" key="2">
    <source>
        <dbReference type="Proteomes" id="UP000219327"/>
    </source>
</evidence>
<protein>
    <submittedName>
        <fullName evidence="1">Uncharacterized protein</fullName>
    </submittedName>
</protein>
<accession>A0A2A5WLI2</accession>
<sequence>MVHLTAVWVHNLATAAKKCGDGRTWHSDFGLEFEWSFAEFRLFESYFGQETETPPRFLVMTMVLVSAASLALGKRADINIIDIDKVGERQPQLFHDFPGGTPRFI</sequence>
<dbReference type="AlphaFoldDB" id="A0A2A5WLI2"/>